<dbReference type="InterPro" id="IPR025833">
    <property type="entry name" value="GDYXXLXY"/>
</dbReference>
<dbReference type="EMBL" id="VOXD01000012">
    <property type="protein sequence ID" value="TXF89704.1"/>
    <property type="molecule type" value="Genomic_DNA"/>
</dbReference>
<evidence type="ECO:0000313" key="2">
    <source>
        <dbReference type="Proteomes" id="UP000321907"/>
    </source>
</evidence>
<evidence type="ECO:0000313" key="1">
    <source>
        <dbReference type="EMBL" id="TXF89704.1"/>
    </source>
</evidence>
<proteinExistence type="predicted"/>
<dbReference type="Pfam" id="PF14345">
    <property type="entry name" value="GDYXXLXY"/>
    <property type="match status" value="1"/>
</dbReference>
<dbReference type="OrthoDB" id="4868247at2"/>
<dbReference type="AlphaFoldDB" id="A0A5C7FH23"/>
<dbReference type="RefSeq" id="WP_147930534.1">
    <property type="nucleotide sequence ID" value="NZ_VOXD01000012.1"/>
</dbReference>
<dbReference type="Proteomes" id="UP000321907">
    <property type="component" value="Unassembled WGS sequence"/>
</dbReference>
<sequence length="161" mass="18206">MKPLHRALVAANLIVLLAWFAWTVREKEILISEGDLLLFELAPVDPRSLIQGDYMTLRYAIAASWPSDSLPKTGFLIVTKGENNVAQRQRLQSGLTPLAEGEYPVNYTASRWRINIGAESYFFQEGHAERYENAKYGGLRVDGKGNSLLEGLYDEDFQLLR</sequence>
<reference evidence="1 2" key="1">
    <citation type="submission" date="2019-08" db="EMBL/GenBank/DDBJ databases">
        <title>Lewinella sp. strain SSH13 Genome sequencing and assembly.</title>
        <authorList>
            <person name="Kim I."/>
        </authorList>
    </citation>
    <scope>NUCLEOTIDE SEQUENCE [LARGE SCALE GENOMIC DNA]</scope>
    <source>
        <strain evidence="1 2">SSH13</strain>
    </source>
</reference>
<organism evidence="1 2">
    <name type="scientific">Neolewinella aurantiaca</name>
    <dbReference type="NCBI Taxonomy" id="2602767"/>
    <lineage>
        <taxon>Bacteria</taxon>
        <taxon>Pseudomonadati</taxon>
        <taxon>Bacteroidota</taxon>
        <taxon>Saprospiria</taxon>
        <taxon>Saprospirales</taxon>
        <taxon>Lewinellaceae</taxon>
        <taxon>Neolewinella</taxon>
    </lineage>
</organism>
<name>A0A5C7FH23_9BACT</name>
<protein>
    <submittedName>
        <fullName evidence="1">GDYXXLXY domain-containing protein</fullName>
    </submittedName>
</protein>
<accession>A0A5C7FH23</accession>
<comment type="caution">
    <text evidence="1">The sequence shown here is derived from an EMBL/GenBank/DDBJ whole genome shotgun (WGS) entry which is preliminary data.</text>
</comment>
<gene>
    <name evidence="1" type="ORF">FUA23_09660</name>
</gene>
<keyword evidence="2" id="KW-1185">Reference proteome</keyword>